<dbReference type="GO" id="GO:0005525">
    <property type="term" value="F:GTP binding"/>
    <property type="evidence" value="ECO:0007669"/>
    <property type="project" value="UniProtKB-UniRule"/>
</dbReference>
<dbReference type="Pfam" id="PF01583">
    <property type="entry name" value="APS_kinase"/>
    <property type="match status" value="1"/>
</dbReference>
<evidence type="ECO:0000256" key="5">
    <source>
        <dbReference type="ARBA" id="ARBA00011760"/>
    </source>
</evidence>
<comment type="catalytic activity">
    <reaction evidence="13 14">
        <text>sulfate + ATP + H(+) = adenosine 5'-phosphosulfate + diphosphate</text>
        <dbReference type="Rhea" id="RHEA:18133"/>
        <dbReference type="ChEBI" id="CHEBI:15378"/>
        <dbReference type="ChEBI" id="CHEBI:16189"/>
        <dbReference type="ChEBI" id="CHEBI:30616"/>
        <dbReference type="ChEBI" id="CHEBI:33019"/>
        <dbReference type="ChEBI" id="CHEBI:58243"/>
        <dbReference type="EC" id="2.7.7.4"/>
    </reaction>
</comment>
<feature type="binding site" evidence="14">
    <location>
        <begin position="107"/>
        <end position="111"/>
    </location>
    <ligand>
        <name>GTP</name>
        <dbReference type="ChEBI" id="CHEBI:37565"/>
    </ligand>
</feature>
<dbReference type="SUPFAM" id="SSF52540">
    <property type="entry name" value="P-loop containing nucleoside triphosphate hydrolases"/>
    <property type="match status" value="2"/>
</dbReference>
<keyword evidence="7 14" id="KW-0548">Nucleotidyltransferase</keyword>
<accession>A0A4R3RBR7</accession>
<dbReference type="InterPro" id="IPR011779">
    <property type="entry name" value="SO4_adenylTrfase_lsu"/>
</dbReference>
<dbReference type="CDD" id="cd04095">
    <property type="entry name" value="CysN_NoDQ_III"/>
    <property type="match status" value="1"/>
</dbReference>
<keyword evidence="15 17" id="KW-0418">Kinase</keyword>
<sequence length="630" mass="69434">MSYLQTVPPHDIEAHLTEHDKKSILRFITCGSVDDGKSTLIGRLLYDAKLIFEDQLANLGRVGSASGKEIDLALLLDGLEAEREQRITIDVAYRYFATSKRKFIVADTPGHEEYTRNMVTGASTADLAIILIDSRQGILQQTRRHSFIASMLGIRHVVVAVNKIDLVDFRQLVFDEIVADYMVFAKELGFASIQPIPISARFGDNVISASQNTPWYTGPALLEYLETVQLDPPIEKRPFRFPVQLAMRPNADFRGYAGQVASGRISVGDPVVVASSGQRSSVKAIVTFDGSLPAAAEGEAVTLVLSDEVDASRGNMLVAPSSRPFVADQFQAHVIWFGANPMLPGRSYILRTETDSVSATVTALKHQVNINSFAREAAKSLQMNEVGVCNISTQAPIAFDAYKDNRSTGNFILVDRATNATVGAGMIDFPLRRADNVHWQATDVNKGARAATKSQRPGVLWFTGLSGSGKSTIANALDRLLHARGKHTYMLDGDNVRHGLNRDLGFTEADRVENIRRVAEVAKLMADAGLIVLVSLISPFRDERRMARELMEEDEFIEIFVDTPLDECARRDPKGLYEKAFAGKIANFTGVSSPYEIPESPELHLETVGHEPAALALKIEQFLERRMEEK</sequence>
<dbReference type="CDD" id="cd04166">
    <property type="entry name" value="CysN_ATPS"/>
    <property type="match status" value="1"/>
</dbReference>
<keyword evidence="10 14" id="KW-0342">GTP-binding</keyword>
<dbReference type="GO" id="GO:0004781">
    <property type="term" value="F:sulfate adenylyltransferase (ATP) activity"/>
    <property type="evidence" value="ECO:0007669"/>
    <property type="project" value="UniProtKB-UniRule"/>
</dbReference>
<evidence type="ECO:0000259" key="16">
    <source>
        <dbReference type="PROSITE" id="PS51722"/>
    </source>
</evidence>
<keyword evidence="6 14" id="KW-0808">Transferase</keyword>
<dbReference type="NCBIfam" id="NF003478">
    <property type="entry name" value="PRK05124.1"/>
    <property type="match status" value="1"/>
</dbReference>
<feature type="binding site" evidence="14">
    <location>
        <begin position="31"/>
        <end position="38"/>
    </location>
    <ligand>
        <name>GTP</name>
        <dbReference type="ChEBI" id="CHEBI:37565"/>
    </ligand>
</feature>
<proteinExistence type="inferred from homology"/>
<feature type="active site" description="Phosphoserine intermediate" evidence="15">
    <location>
        <position position="538"/>
    </location>
</feature>
<dbReference type="InterPro" id="IPR044138">
    <property type="entry name" value="CysN_II"/>
</dbReference>
<dbReference type="HAMAP" id="MF_00062">
    <property type="entry name" value="Sulf_adenylyltr_sub1"/>
    <property type="match status" value="1"/>
</dbReference>
<dbReference type="InterPro" id="IPR050100">
    <property type="entry name" value="TRAFAC_GTPase_members"/>
</dbReference>
<evidence type="ECO:0000256" key="15">
    <source>
        <dbReference type="HAMAP-Rule" id="MF_00065"/>
    </source>
</evidence>
<dbReference type="UniPathway" id="UPA00140">
    <property type="reaction ID" value="UER00204"/>
</dbReference>
<dbReference type="InterPro" id="IPR009001">
    <property type="entry name" value="Transl_elong_EF1A/Init_IF2_C"/>
</dbReference>
<comment type="function">
    <text evidence="12">Proposed to provide activated sulfate for transfer to Nod factor. ATP sulfurylase may be the GTPase, regulating ATP sulfurylase activity.</text>
</comment>
<dbReference type="InterPro" id="IPR059117">
    <property type="entry name" value="APS_kinase_dom"/>
</dbReference>
<comment type="function">
    <text evidence="15">Catalyzes the synthesis of activated sulfate.</text>
</comment>
<comment type="similarity">
    <text evidence="4">In the N-terminal section; belongs to the TRAFAC class translation factor GTPase superfamily. Classic translation factor GTPase family. CysN/NodQ subfamily.</text>
</comment>
<reference evidence="17 18" key="1">
    <citation type="submission" date="2019-03" db="EMBL/GenBank/DDBJ databases">
        <title>Genomic Encyclopedia of Type Strains, Phase IV (KMG-V): Genome sequencing to study the core and pangenomes of soil and plant-associated prokaryotes.</title>
        <authorList>
            <person name="Whitman W."/>
        </authorList>
    </citation>
    <scope>NUCLEOTIDE SEQUENCE [LARGE SCALE GENOMIC DNA]</scope>
    <source>
        <strain evidence="17 18">IE4868</strain>
    </source>
</reference>
<dbReference type="CDD" id="cd02027">
    <property type="entry name" value="APSK"/>
    <property type="match status" value="1"/>
</dbReference>
<comment type="similarity">
    <text evidence="3">In the C-terminal section; belongs to the APS kinase family.</text>
</comment>
<evidence type="ECO:0000256" key="14">
    <source>
        <dbReference type="HAMAP-Rule" id="MF_00062"/>
    </source>
</evidence>
<dbReference type="HAMAP" id="MF_00065">
    <property type="entry name" value="Adenylyl_sulf_kinase"/>
    <property type="match status" value="1"/>
</dbReference>
<evidence type="ECO:0000313" key="18">
    <source>
        <dbReference type="Proteomes" id="UP000295507"/>
    </source>
</evidence>
<evidence type="ECO:0000256" key="7">
    <source>
        <dbReference type="ARBA" id="ARBA00022695"/>
    </source>
</evidence>
<comment type="catalytic activity">
    <reaction evidence="1 15">
        <text>adenosine 5'-phosphosulfate + ATP = 3'-phosphoadenylyl sulfate + ADP + H(+)</text>
        <dbReference type="Rhea" id="RHEA:24152"/>
        <dbReference type="ChEBI" id="CHEBI:15378"/>
        <dbReference type="ChEBI" id="CHEBI:30616"/>
        <dbReference type="ChEBI" id="CHEBI:58243"/>
        <dbReference type="ChEBI" id="CHEBI:58339"/>
        <dbReference type="ChEBI" id="CHEBI:456216"/>
        <dbReference type="EC" id="2.7.1.25"/>
    </reaction>
</comment>
<dbReference type="PROSITE" id="PS51722">
    <property type="entry name" value="G_TR_2"/>
    <property type="match status" value="1"/>
</dbReference>
<evidence type="ECO:0000256" key="1">
    <source>
        <dbReference type="ARBA" id="ARBA00001823"/>
    </source>
</evidence>
<keyword evidence="8 14" id="KW-0547">Nucleotide-binding</keyword>
<dbReference type="NCBIfam" id="NF003013">
    <property type="entry name" value="PRK03846.1"/>
    <property type="match status" value="1"/>
</dbReference>
<evidence type="ECO:0000256" key="11">
    <source>
        <dbReference type="ARBA" id="ARBA00023268"/>
    </source>
</evidence>
<evidence type="ECO:0000256" key="13">
    <source>
        <dbReference type="ARBA" id="ARBA00049370"/>
    </source>
</evidence>
<keyword evidence="11" id="KW-0511">Multifunctional enzyme</keyword>
<gene>
    <name evidence="14" type="primary">cysN</name>
    <name evidence="15" type="synonym">cysC</name>
    <name evidence="17" type="ORF">EV129_11892</name>
</gene>
<evidence type="ECO:0000256" key="10">
    <source>
        <dbReference type="ARBA" id="ARBA00023134"/>
    </source>
</evidence>
<dbReference type="PANTHER" id="PTHR23115">
    <property type="entry name" value="TRANSLATION FACTOR"/>
    <property type="match status" value="1"/>
</dbReference>
<dbReference type="EC" id="2.7.1.25" evidence="15"/>
<evidence type="ECO:0000256" key="12">
    <source>
        <dbReference type="ARBA" id="ARBA00024872"/>
    </source>
</evidence>
<dbReference type="Gene3D" id="3.40.50.300">
    <property type="entry name" value="P-loop containing nucleotide triphosphate hydrolases"/>
    <property type="match status" value="2"/>
</dbReference>
<comment type="similarity">
    <text evidence="15">Belongs to the APS kinase family.</text>
</comment>
<dbReference type="InterPro" id="IPR000795">
    <property type="entry name" value="T_Tr_GTP-bd_dom"/>
</dbReference>
<evidence type="ECO:0000313" key="17">
    <source>
        <dbReference type="EMBL" id="TCU32870.1"/>
    </source>
</evidence>
<dbReference type="Gene3D" id="2.40.30.10">
    <property type="entry name" value="Translation factors"/>
    <property type="match status" value="2"/>
</dbReference>
<evidence type="ECO:0000256" key="9">
    <source>
        <dbReference type="ARBA" id="ARBA00022840"/>
    </source>
</evidence>
<dbReference type="PRINTS" id="PR00315">
    <property type="entry name" value="ELONGATNFCT"/>
</dbReference>
<dbReference type="GO" id="GO:0000103">
    <property type="term" value="P:sulfate assimilation"/>
    <property type="evidence" value="ECO:0007669"/>
    <property type="project" value="UniProtKB-UniRule"/>
</dbReference>
<comment type="caution">
    <text evidence="17">The sequence shown here is derived from an EMBL/GenBank/DDBJ whole genome shotgun (WGS) entry which is preliminary data.</text>
</comment>
<dbReference type="NCBIfam" id="NF004035">
    <property type="entry name" value="PRK05506.1"/>
    <property type="match status" value="1"/>
</dbReference>
<evidence type="ECO:0000256" key="8">
    <source>
        <dbReference type="ARBA" id="ARBA00022741"/>
    </source>
</evidence>
<dbReference type="Proteomes" id="UP000295507">
    <property type="component" value="Unassembled WGS sequence"/>
</dbReference>
<evidence type="ECO:0000256" key="2">
    <source>
        <dbReference type="ARBA" id="ARBA00002357"/>
    </source>
</evidence>
<dbReference type="Pfam" id="PF22594">
    <property type="entry name" value="GTP-eEF1A_C"/>
    <property type="match status" value="1"/>
</dbReference>
<dbReference type="InterPro" id="IPR027417">
    <property type="entry name" value="P-loop_NTPase"/>
</dbReference>
<dbReference type="GO" id="GO:0003924">
    <property type="term" value="F:GTPase activity"/>
    <property type="evidence" value="ECO:0007669"/>
    <property type="project" value="InterPro"/>
</dbReference>
<dbReference type="InterPro" id="IPR002891">
    <property type="entry name" value="APS"/>
</dbReference>
<dbReference type="NCBIfam" id="TIGR00455">
    <property type="entry name" value="apsK"/>
    <property type="match status" value="1"/>
</dbReference>
<feature type="binding site" evidence="14">
    <location>
        <begin position="162"/>
        <end position="165"/>
    </location>
    <ligand>
        <name>GTP</name>
        <dbReference type="ChEBI" id="CHEBI:37565"/>
    </ligand>
</feature>
<organism evidence="17 18">
    <name type="scientific">Rhizobium azibense</name>
    <dbReference type="NCBI Taxonomy" id="1136135"/>
    <lineage>
        <taxon>Bacteria</taxon>
        <taxon>Pseudomonadati</taxon>
        <taxon>Pseudomonadota</taxon>
        <taxon>Alphaproteobacteria</taxon>
        <taxon>Hyphomicrobiales</taxon>
        <taxon>Rhizobiaceae</taxon>
        <taxon>Rhizobium/Agrobacterium group</taxon>
        <taxon>Rhizobium</taxon>
    </lineage>
</organism>
<name>A0A4R3RBR7_9HYPH</name>
<dbReference type="GO" id="GO:0005524">
    <property type="term" value="F:ATP binding"/>
    <property type="evidence" value="ECO:0007669"/>
    <property type="project" value="UniProtKB-UniRule"/>
</dbReference>
<dbReference type="InterPro" id="IPR044139">
    <property type="entry name" value="CysN_NoDQ_III"/>
</dbReference>
<dbReference type="EC" id="2.7.7.4" evidence="14"/>
<comment type="pathway">
    <text evidence="14">Sulfur metabolism; hydrogen sulfide biosynthesis; sulfite from sulfate: step 1/3.</text>
</comment>
<evidence type="ECO:0000256" key="6">
    <source>
        <dbReference type="ARBA" id="ARBA00022679"/>
    </source>
</evidence>
<dbReference type="AlphaFoldDB" id="A0A4R3RBR7"/>
<dbReference type="GO" id="GO:0070814">
    <property type="term" value="P:hydrogen sulfide biosynthetic process"/>
    <property type="evidence" value="ECO:0007669"/>
    <property type="project" value="UniProtKB-UniRule"/>
</dbReference>
<evidence type="ECO:0000256" key="3">
    <source>
        <dbReference type="ARBA" id="ARBA00005438"/>
    </source>
</evidence>
<comment type="subunit">
    <text evidence="14">Heterodimer composed of CysD, the smaller subunit, and CysN.</text>
</comment>
<dbReference type="GO" id="GO:0004020">
    <property type="term" value="F:adenylylsulfate kinase activity"/>
    <property type="evidence" value="ECO:0007669"/>
    <property type="project" value="UniProtKB-UniRule"/>
</dbReference>
<comment type="function">
    <text evidence="2">APS kinase catalyzes the synthesis of activated sulfate.</text>
</comment>
<dbReference type="InterPro" id="IPR054696">
    <property type="entry name" value="GTP-eEF1A_C"/>
</dbReference>
<dbReference type="SUPFAM" id="SSF50465">
    <property type="entry name" value="EF-Tu/eEF-1alpha/eIF2-gamma C-terminal domain"/>
    <property type="match status" value="1"/>
</dbReference>
<dbReference type="InterPro" id="IPR041757">
    <property type="entry name" value="CysN_GTP-bd"/>
</dbReference>
<dbReference type="EMBL" id="SMBK01000018">
    <property type="protein sequence ID" value="TCU32870.1"/>
    <property type="molecule type" value="Genomic_DNA"/>
</dbReference>
<comment type="pathway">
    <text evidence="15">Sulfur metabolism; hydrogen sulfide biosynthesis; sulfite from sulfate: step 2/3.</text>
</comment>
<dbReference type="FunFam" id="3.40.50.300:FF:000119">
    <property type="entry name" value="Sulfate adenylyltransferase subunit 1"/>
    <property type="match status" value="1"/>
</dbReference>
<dbReference type="InterPro" id="IPR009000">
    <property type="entry name" value="Transl_B-barrel_sf"/>
</dbReference>
<dbReference type="SUPFAM" id="SSF50447">
    <property type="entry name" value="Translation proteins"/>
    <property type="match status" value="1"/>
</dbReference>
<comment type="subunit">
    <text evidence="5">Sulfate-activating enzymes, NodP and NodQ, may be physically associated.</text>
</comment>
<dbReference type="CDD" id="cd03695">
    <property type="entry name" value="CysN_NodQ_II"/>
    <property type="match status" value="1"/>
</dbReference>
<dbReference type="RefSeq" id="WP_132553391.1">
    <property type="nucleotide sequence ID" value="NZ_SMBK01000018.1"/>
</dbReference>
<feature type="binding site" evidence="15">
    <location>
        <begin position="464"/>
        <end position="471"/>
    </location>
    <ligand>
        <name>ATP</name>
        <dbReference type="ChEBI" id="CHEBI:30616"/>
    </ligand>
</feature>
<dbReference type="NCBIfam" id="TIGR02034">
    <property type="entry name" value="CysN"/>
    <property type="match status" value="1"/>
</dbReference>
<comment type="function">
    <text evidence="14">With CysD forms the ATP sulfurylase (ATPS) that catalyzes the adenylation of sulfate producing adenosine 5'-phosphosulfate (APS) and diphosphate, the first enzymatic step in sulfur assimilation pathway. APS synthesis involves the formation of a high-energy phosphoric-sulfuric acid anhydride bond driven by GTP hydrolysis by CysN coupled to ATP hydrolysis by CysD.</text>
</comment>
<comment type="similarity">
    <text evidence="14">Belongs to the TRAFAC class translation factor GTPase superfamily. Classic translation factor GTPase family. CysN/NodQ subfamily.</text>
</comment>
<feature type="domain" description="Tr-type G" evidence="16">
    <location>
        <begin position="22"/>
        <end position="233"/>
    </location>
</feature>
<dbReference type="Pfam" id="PF00009">
    <property type="entry name" value="GTP_EFTU"/>
    <property type="match status" value="1"/>
</dbReference>
<keyword evidence="15" id="KW-0597">Phosphoprotein</keyword>
<evidence type="ECO:0000256" key="4">
    <source>
        <dbReference type="ARBA" id="ARBA00007237"/>
    </source>
</evidence>
<keyword evidence="9 14" id="KW-0067">ATP-binding</keyword>
<protein>
    <recommendedName>
        <fullName evidence="14 15">Multifunctional fusion protein</fullName>
    </recommendedName>
    <domain>
        <recommendedName>
            <fullName evidence="14">Sulfate adenylyltransferase subunit 1</fullName>
            <ecNumber evidence="14">2.7.7.4</ecNumber>
        </recommendedName>
        <alternativeName>
            <fullName evidence="14">ATP-sulfurylase large subunit</fullName>
        </alternativeName>
        <alternativeName>
            <fullName evidence="14">Sulfate adenylate transferase</fullName>
            <shortName evidence="14">SAT</shortName>
        </alternativeName>
    </domain>
    <domain>
        <recommendedName>
            <fullName evidence="15">Adenylyl-sulfate kinase</fullName>
            <ecNumber evidence="15">2.7.1.25</ecNumber>
        </recommendedName>
        <alternativeName>
            <fullName evidence="15">APS kinase</fullName>
        </alternativeName>
        <alternativeName>
            <fullName evidence="15">ATP adenosine-5'-phosphosulfate 3'-phosphotransferase</fullName>
        </alternativeName>
        <alternativeName>
            <fullName evidence="15">Adenosine-5'-phosphosulfate kinase</fullName>
        </alternativeName>
    </domain>
</protein>